<protein>
    <recommendedName>
        <fullName evidence="4">Small auxin up regulated protein</fullName>
    </recommendedName>
</protein>
<dbReference type="AlphaFoldDB" id="A0AAD2ACX9"/>
<evidence type="ECO:0000313" key="3">
    <source>
        <dbReference type="Proteomes" id="UP000834106"/>
    </source>
</evidence>
<evidence type="ECO:0000313" key="2">
    <source>
        <dbReference type="EMBL" id="CAI9785927.1"/>
    </source>
</evidence>
<organism evidence="2 3">
    <name type="scientific">Fraxinus pennsylvanica</name>
    <dbReference type="NCBI Taxonomy" id="56036"/>
    <lineage>
        <taxon>Eukaryota</taxon>
        <taxon>Viridiplantae</taxon>
        <taxon>Streptophyta</taxon>
        <taxon>Embryophyta</taxon>
        <taxon>Tracheophyta</taxon>
        <taxon>Spermatophyta</taxon>
        <taxon>Magnoliopsida</taxon>
        <taxon>eudicotyledons</taxon>
        <taxon>Gunneridae</taxon>
        <taxon>Pentapetalae</taxon>
        <taxon>asterids</taxon>
        <taxon>lamiids</taxon>
        <taxon>Lamiales</taxon>
        <taxon>Oleaceae</taxon>
        <taxon>Oleeae</taxon>
        <taxon>Fraxinus</taxon>
    </lineage>
</organism>
<evidence type="ECO:0008006" key="4">
    <source>
        <dbReference type="Google" id="ProtNLM"/>
    </source>
</evidence>
<evidence type="ECO:0000256" key="1">
    <source>
        <dbReference type="ARBA" id="ARBA00006974"/>
    </source>
</evidence>
<name>A0AAD2ACX9_9LAMI</name>
<comment type="similarity">
    <text evidence="1">Belongs to the ARG7 family.</text>
</comment>
<reference evidence="2" key="1">
    <citation type="submission" date="2023-05" db="EMBL/GenBank/DDBJ databases">
        <authorList>
            <person name="Huff M."/>
        </authorList>
    </citation>
    <scope>NUCLEOTIDE SEQUENCE</scope>
</reference>
<dbReference type="EMBL" id="OU503057">
    <property type="protein sequence ID" value="CAI9785927.1"/>
    <property type="molecule type" value="Genomic_DNA"/>
</dbReference>
<dbReference type="InterPro" id="IPR003676">
    <property type="entry name" value="SAUR_fam"/>
</dbReference>
<dbReference type="Pfam" id="PF02519">
    <property type="entry name" value="Auxin_inducible"/>
    <property type="match status" value="1"/>
</dbReference>
<dbReference type="PANTHER" id="PTHR31374">
    <property type="entry name" value="AUXIN-INDUCED PROTEIN-LIKE-RELATED"/>
    <property type="match status" value="1"/>
</dbReference>
<dbReference type="GO" id="GO:0009733">
    <property type="term" value="P:response to auxin"/>
    <property type="evidence" value="ECO:0007669"/>
    <property type="project" value="InterPro"/>
</dbReference>
<gene>
    <name evidence="2" type="ORF">FPE_LOCUS33357</name>
</gene>
<dbReference type="Proteomes" id="UP000834106">
    <property type="component" value="Chromosome 22"/>
</dbReference>
<dbReference type="PANTHER" id="PTHR31374:SF29">
    <property type="entry name" value="SAUR-LIKE AUXIN-RESPONSIVE PROTEIN FAMILY"/>
    <property type="match status" value="1"/>
</dbReference>
<accession>A0AAD2ACX9</accession>
<keyword evidence="3" id="KW-1185">Reference proteome</keyword>
<proteinExistence type="inferred from homology"/>
<sequence length="122" mass="14417">MVGAEKSILQKHIHLPHLHRNHHHRINNRKKQQVRDVPKGCLTIKVGQGEDEKQRIVIPLTYFIHPLFLKLLKEAEEEYGFDHKGTITIPCHVQDFRYVQGMINDEMEQHQTHHHHVGCFKV</sequence>